<dbReference type="Proteomes" id="UP000271603">
    <property type="component" value="Chromosome"/>
</dbReference>
<dbReference type="Proteomes" id="UP000281904">
    <property type="component" value="Chromosome"/>
</dbReference>
<dbReference type="SUPFAM" id="SSF54909">
    <property type="entry name" value="Dimeric alpha+beta barrel"/>
    <property type="match status" value="1"/>
</dbReference>
<keyword evidence="4" id="KW-0503">Monooxygenase</keyword>
<dbReference type="PANTHER" id="PTHR33336:SF3">
    <property type="entry name" value="ABM DOMAIN-CONTAINING PROTEIN"/>
    <property type="match status" value="1"/>
</dbReference>
<keyword evidence="9" id="KW-1185">Reference proteome</keyword>
<dbReference type="Pfam" id="PF03992">
    <property type="entry name" value="ABM"/>
    <property type="match status" value="1"/>
</dbReference>
<dbReference type="PROSITE" id="PS51725">
    <property type="entry name" value="ABM"/>
    <property type="match status" value="1"/>
</dbReference>
<proteinExistence type="predicted"/>
<protein>
    <submittedName>
        <fullName evidence="4">Antibiotic biosynthesis monooxygenase</fullName>
    </submittedName>
</protein>
<dbReference type="RefSeq" id="WP_015673696.1">
    <property type="nucleotide sequence ID" value="NZ_CAMIPJ010000014.1"/>
</dbReference>
<dbReference type="InterPro" id="IPR011008">
    <property type="entry name" value="Dimeric_a/b-barrel"/>
</dbReference>
<name>A0A3S4WUT4_SERRU</name>
<dbReference type="Gene3D" id="3.30.70.100">
    <property type="match status" value="1"/>
</dbReference>
<dbReference type="GO" id="GO:0004497">
    <property type="term" value="F:monooxygenase activity"/>
    <property type="evidence" value="ECO:0007669"/>
    <property type="project" value="UniProtKB-KW"/>
</dbReference>
<dbReference type="GeneID" id="61762574"/>
<dbReference type="EMBL" id="LR134155">
    <property type="protein sequence ID" value="VEA69867.1"/>
    <property type="molecule type" value="Genomic_DNA"/>
</dbReference>
<sequence length="110" mass="12506">MSEVKIVATLTPRPEYVDAVRTAARNMVPQTHNEPGCLQYDLHETREIPDVRDLQNQGQTSFVFIERWVSEQALKEHVAMSYHDDFLAVLDGKLASLNVQKLTQLEPSKA</sequence>
<dbReference type="InterPro" id="IPR007138">
    <property type="entry name" value="ABM_dom"/>
</dbReference>
<feature type="domain" description="ABM" evidence="1">
    <location>
        <begin position="4"/>
        <end position="102"/>
    </location>
</feature>
<dbReference type="Proteomes" id="UP000624159">
    <property type="component" value="Unassembled WGS sequence"/>
</dbReference>
<keyword evidence="4" id="KW-0560">Oxidoreductase</keyword>
<dbReference type="InterPro" id="IPR050744">
    <property type="entry name" value="AI-2_Isomerase_LsrG"/>
</dbReference>
<dbReference type="AlphaFoldDB" id="A0A3S4WUT4"/>
<reference evidence="2 9" key="2">
    <citation type="submission" date="2020-11" db="EMBL/GenBank/DDBJ databases">
        <title>Enhanced detection system for hospital associated transmission using whole genome sequencing surveillance.</title>
        <authorList>
            <person name="Harrison L.H."/>
            <person name="Van Tyne D."/>
            <person name="Marsh J.W."/>
            <person name="Griffith M.P."/>
            <person name="Snyder D.J."/>
            <person name="Cooper V.S."/>
            <person name="Mustapha M."/>
        </authorList>
    </citation>
    <scope>NUCLEOTIDE SEQUENCE [LARGE SCALE GENOMIC DNA]</scope>
    <source>
        <strain evidence="2 9">SER00230</strain>
    </source>
</reference>
<dbReference type="GO" id="GO:0005829">
    <property type="term" value="C:cytosol"/>
    <property type="evidence" value="ECO:0007669"/>
    <property type="project" value="TreeGrafter"/>
</dbReference>
<evidence type="ECO:0000313" key="6">
    <source>
        <dbReference type="Proteomes" id="UP000271603"/>
    </source>
</evidence>
<evidence type="ECO:0000313" key="5">
    <source>
        <dbReference type="EMBL" id="VTP66583.1"/>
    </source>
</evidence>
<evidence type="ECO:0000313" key="4">
    <source>
        <dbReference type="EMBL" id="VEI65968.1"/>
    </source>
</evidence>
<gene>
    <name evidence="2" type="ORF">I5U13_22470</name>
    <name evidence="4" type="ORF">NCTC10036_02482</name>
    <name evidence="5" type="ORF">NCTC12971_04675</name>
    <name evidence="3" type="ORF">NCTC9419_01356</name>
</gene>
<evidence type="ECO:0000313" key="8">
    <source>
        <dbReference type="Proteomes" id="UP000307968"/>
    </source>
</evidence>
<evidence type="ECO:0000313" key="2">
    <source>
        <dbReference type="EMBL" id="MBH1932425.1"/>
    </source>
</evidence>
<evidence type="ECO:0000313" key="7">
    <source>
        <dbReference type="Proteomes" id="UP000281904"/>
    </source>
</evidence>
<dbReference type="EMBL" id="JADULK010000017">
    <property type="protein sequence ID" value="MBH1932425.1"/>
    <property type="molecule type" value="Genomic_DNA"/>
</dbReference>
<evidence type="ECO:0000259" key="1">
    <source>
        <dbReference type="PROSITE" id="PS51725"/>
    </source>
</evidence>
<accession>A0A3S4WUT4</accession>
<dbReference type="EMBL" id="LR590463">
    <property type="protein sequence ID" value="VTP66583.1"/>
    <property type="molecule type" value="Genomic_DNA"/>
</dbReference>
<reference evidence="6 7" key="1">
    <citation type="submission" date="2018-12" db="EMBL/GenBank/DDBJ databases">
        <authorList>
            <consortium name="Pathogen Informatics"/>
        </authorList>
    </citation>
    <scope>NUCLEOTIDE SEQUENCE [LARGE SCALE GENOMIC DNA]</scope>
    <source>
        <strain evidence="4 7">NCTC10036</strain>
        <strain evidence="5 8">NCTC12971</strain>
        <strain evidence="3 6">NCTC9419</strain>
    </source>
</reference>
<evidence type="ECO:0000313" key="3">
    <source>
        <dbReference type="EMBL" id="VEA69867.1"/>
    </source>
</evidence>
<dbReference type="EMBL" id="LR134493">
    <property type="protein sequence ID" value="VEI65968.1"/>
    <property type="molecule type" value="Genomic_DNA"/>
</dbReference>
<organism evidence="4 7">
    <name type="scientific">Serratia rubidaea</name>
    <name type="common">Serratia marinorubra</name>
    <dbReference type="NCBI Taxonomy" id="61652"/>
    <lineage>
        <taxon>Bacteria</taxon>
        <taxon>Pseudomonadati</taxon>
        <taxon>Pseudomonadota</taxon>
        <taxon>Gammaproteobacteria</taxon>
        <taxon>Enterobacterales</taxon>
        <taxon>Yersiniaceae</taxon>
        <taxon>Serratia</taxon>
    </lineage>
</organism>
<dbReference type="Proteomes" id="UP000307968">
    <property type="component" value="Chromosome"/>
</dbReference>
<evidence type="ECO:0000313" key="9">
    <source>
        <dbReference type="Proteomes" id="UP000624159"/>
    </source>
</evidence>
<dbReference type="PANTHER" id="PTHR33336">
    <property type="entry name" value="QUINOL MONOOXYGENASE YGIN-RELATED"/>
    <property type="match status" value="1"/>
</dbReference>